<comment type="caution">
    <text evidence="14">The sequence shown here is derived from an EMBL/GenBank/DDBJ whole genome shotgun (WGS) entry which is preliminary data.</text>
</comment>
<dbReference type="InterPro" id="IPR014033">
    <property type="entry name" value="Arginase"/>
</dbReference>
<dbReference type="OrthoDB" id="9789727at2"/>
<name>A0A261RW54_9BORD</name>
<dbReference type="InterPro" id="IPR006035">
    <property type="entry name" value="Ureohydrolase"/>
</dbReference>
<dbReference type="PANTHER" id="PTHR43782">
    <property type="entry name" value="ARGINASE"/>
    <property type="match status" value="1"/>
</dbReference>
<evidence type="ECO:0000256" key="2">
    <source>
        <dbReference type="ARBA" id="ARBA00012168"/>
    </source>
</evidence>
<evidence type="ECO:0000313" key="14">
    <source>
        <dbReference type="EMBL" id="OZI28820.1"/>
    </source>
</evidence>
<organism evidence="14 17">
    <name type="scientific">Bordetella genomosp. 1</name>
    <dbReference type="NCBI Taxonomy" id="1395607"/>
    <lineage>
        <taxon>Bacteria</taxon>
        <taxon>Pseudomonadati</taxon>
        <taxon>Pseudomonadota</taxon>
        <taxon>Betaproteobacteria</taxon>
        <taxon>Burkholderiales</taxon>
        <taxon>Alcaligenaceae</taxon>
        <taxon>Bordetella</taxon>
    </lineage>
</organism>
<evidence type="ECO:0000256" key="1">
    <source>
        <dbReference type="ARBA" id="ARBA00005098"/>
    </source>
</evidence>
<protein>
    <recommendedName>
        <fullName evidence="3 9">Arginase</fullName>
        <ecNumber evidence="2 9">3.5.3.1</ecNumber>
    </recommendedName>
</protein>
<dbReference type="Proteomes" id="UP000217005">
    <property type="component" value="Unassembled WGS sequence"/>
</dbReference>
<dbReference type="PROSITE" id="PS01053">
    <property type="entry name" value="ARGINASE_1"/>
    <property type="match status" value="1"/>
</dbReference>
<evidence type="ECO:0000256" key="10">
    <source>
        <dbReference type="PIRSR" id="PIRSR036979-1"/>
    </source>
</evidence>
<evidence type="ECO:0000313" key="15">
    <source>
        <dbReference type="EMBL" id="OZI67932.1"/>
    </source>
</evidence>
<accession>A0A261RW54</accession>
<dbReference type="PROSITE" id="PS51409">
    <property type="entry name" value="ARGINASE_2"/>
    <property type="match status" value="1"/>
</dbReference>
<sequence length="311" mass="33331">MNIPVTDVSLIGAPTDIGAGARGASMGPEALRVAGLAELLAGRGLRVHDCGNLSGPANPWQKPADGYRHLDEVTAWNQLVHDAVYAQLRAGRLPIMLGGDHSLGVGSISAVARHCRERGRPLRVLWLDAHADFNTNQLTPSGNVHGMPVACLCGRGPAPLVEMSGHVPTLDPSWVRQIGIRSVDEGERHLIHEAGLEVFDMRYIDEAGMRVTMEQALYGLDPDTHLHVSFDVDFLDPDVAPGVGTTVPGGPTYREAQLCMEMIADTGLMASLDIVELNPALDVRNKTATIAVDLVESLFGKSTLIRRPPNS</sequence>
<feature type="binding site" evidence="10">
    <location>
        <position position="101"/>
    </location>
    <ligand>
        <name>Mn(2+)</name>
        <dbReference type="ChEBI" id="CHEBI:29035"/>
        <label>1</label>
    </ligand>
</feature>
<dbReference type="GO" id="GO:0006525">
    <property type="term" value="P:arginine metabolic process"/>
    <property type="evidence" value="ECO:0007669"/>
    <property type="project" value="UniProtKB-KW"/>
</dbReference>
<reference evidence="15 16" key="1">
    <citation type="submission" date="2017-05" db="EMBL/GenBank/DDBJ databases">
        <title>Complete and WGS of Bordetella genogroups.</title>
        <authorList>
            <person name="Spilker T."/>
            <person name="Lipuma J."/>
        </authorList>
    </citation>
    <scope>NUCLEOTIDE SEQUENCE [LARGE SCALE GENOMIC DNA]</scope>
    <source>
        <strain evidence="15 16">AU9795</strain>
    </source>
</reference>
<comment type="cofactor">
    <cofactor evidence="10 13">
        <name>Mn(2+)</name>
        <dbReference type="ChEBI" id="CHEBI:29035"/>
    </cofactor>
    <text evidence="10 13">Binds 2 manganese ions per subunit.</text>
</comment>
<evidence type="ECO:0000256" key="6">
    <source>
        <dbReference type="ARBA" id="ARBA00022801"/>
    </source>
</evidence>
<dbReference type="UniPathway" id="UPA00158">
    <property type="reaction ID" value="UER00270"/>
</dbReference>
<evidence type="ECO:0000313" key="16">
    <source>
        <dbReference type="Proteomes" id="UP000216354"/>
    </source>
</evidence>
<keyword evidence="16" id="KW-1185">Reference proteome</keyword>
<dbReference type="EMBL" id="NEVR01000001">
    <property type="protein sequence ID" value="OZI67932.1"/>
    <property type="molecule type" value="Genomic_DNA"/>
</dbReference>
<dbReference type="CDD" id="cd09989">
    <property type="entry name" value="Arginase"/>
    <property type="match status" value="1"/>
</dbReference>
<dbReference type="PIRSF" id="PIRSF036979">
    <property type="entry name" value="Arginase"/>
    <property type="match status" value="1"/>
</dbReference>
<evidence type="ECO:0000256" key="4">
    <source>
        <dbReference type="ARBA" id="ARBA00022503"/>
    </source>
</evidence>
<keyword evidence="7 10" id="KW-0464">Manganese</keyword>
<dbReference type="EC" id="3.5.3.1" evidence="2 9"/>
<dbReference type="Proteomes" id="UP000216354">
    <property type="component" value="Unassembled WGS sequence"/>
</dbReference>
<evidence type="ECO:0000256" key="9">
    <source>
        <dbReference type="NCBIfam" id="TIGR01229"/>
    </source>
</evidence>
<dbReference type="NCBIfam" id="TIGR01229">
    <property type="entry name" value="rocF_arginase"/>
    <property type="match status" value="1"/>
</dbReference>
<dbReference type="SUPFAM" id="SSF52768">
    <property type="entry name" value="Arginase/deacetylase"/>
    <property type="match status" value="1"/>
</dbReference>
<gene>
    <name evidence="14" type="primary">rocF</name>
    <name evidence="15" type="ORF">CAL27_00200</name>
    <name evidence="14" type="ORF">CEG14_23045</name>
</gene>
<reference evidence="14 17" key="2">
    <citation type="submission" date="2017-05" db="EMBL/GenBank/DDBJ databases">
        <title>Complete and WGS of Bordetella genogroups.</title>
        <authorList>
            <person name="Spilker T."/>
            <person name="LiPuma J."/>
        </authorList>
    </citation>
    <scope>NUCLEOTIDE SEQUENCE [LARGE SCALE GENOMIC DNA]</scope>
    <source>
        <strain evidence="14 17">AU17610</strain>
    </source>
</reference>
<dbReference type="GO" id="GO:0030145">
    <property type="term" value="F:manganese ion binding"/>
    <property type="evidence" value="ECO:0007669"/>
    <property type="project" value="TreeGrafter"/>
</dbReference>
<evidence type="ECO:0000256" key="3">
    <source>
        <dbReference type="ARBA" id="ARBA00018123"/>
    </source>
</evidence>
<dbReference type="Pfam" id="PF00491">
    <property type="entry name" value="Arginase"/>
    <property type="match status" value="1"/>
</dbReference>
<evidence type="ECO:0000313" key="17">
    <source>
        <dbReference type="Proteomes" id="UP000217005"/>
    </source>
</evidence>
<keyword evidence="5 10" id="KW-0479">Metal-binding</keyword>
<evidence type="ECO:0000256" key="5">
    <source>
        <dbReference type="ARBA" id="ARBA00022723"/>
    </source>
</evidence>
<keyword evidence="6 12" id="KW-0378">Hydrolase</keyword>
<dbReference type="GO" id="GO:0004053">
    <property type="term" value="F:arginase activity"/>
    <property type="evidence" value="ECO:0007669"/>
    <property type="project" value="UniProtKB-UniRule"/>
</dbReference>
<feature type="binding site" evidence="10">
    <location>
        <position position="233"/>
    </location>
    <ligand>
        <name>Mn(2+)</name>
        <dbReference type="ChEBI" id="CHEBI:29035"/>
        <label>1</label>
    </ligand>
</feature>
<dbReference type="PANTHER" id="PTHR43782:SF3">
    <property type="entry name" value="ARGINASE"/>
    <property type="match status" value="1"/>
</dbReference>
<feature type="binding site" evidence="10">
    <location>
        <position position="128"/>
    </location>
    <ligand>
        <name>Mn(2+)</name>
        <dbReference type="ChEBI" id="CHEBI:29035"/>
        <label>1</label>
    </ligand>
</feature>
<proteinExistence type="inferred from homology"/>
<evidence type="ECO:0000256" key="13">
    <source>
        <dbReference type="RuleBase" id="RU361159"/>
    </source>
</evidence>
<comment type="similarity">
    <text evidence="11 12">Belongs to the arginase family.</text>
</comment>
<comment type="pathway">
    <text evidence="1">Nitrogen metabolism; urea cycle; L-ornithine and urea from L-arginine: step 1/1.</text>
</comment>
<evidence type="ECO:0000256" key="11">
    <source>
        <dbReference type="PROSITE-ProRule" id="PRU00742"/>
    </source>
</evidence>
<keyword evidence="4 13" id="KW-0056">Arginine metabolism</keyword>
<dbReference type="Gene3D" id="3.40.800.10">
    <property type="entry name" value="Ureohydrolase domain"/>
    <property type="match status" value="1"/>
</dbReference>
<dbReference type="InterPro" id="IPR020855">
    <property type="entry name" value="Ureohydrolase_Mn_BS"/>
</dbReference>
<comment type="catalytic activity">
    <reaction evidence="8 13">
        <text>L-arginine + H2O = urea + L-ornithine</text>
        <dbReference type="Rhea" id="RHEA:20569"/>
        <dbReference type="ChEBI" id="CHEBI:15377"/>
        <dbReference type="ChEBI" id="CHEBI:16199"/>
        <dbReference type="ChEBI" id="CHEBI:32682"/>
        <dbReference type="ChEBI" id="CHEBI:46911"/>
        <dbReference type="EC" id="3.5.3.1"/>
    </reaction>
</comment>
<evidence type="ECO:0000256" key="7">
    <source>
        <dbReference type="ARBA" id="ARBA00023211"/>
    </source>
</evidence>
<dbReference type="EMBL" id="NEVL01000006">
    <property type="protein sequence ID" value="OZI28820.1"/>
    <property type="molecule type" value="Genomic_DNA"/>
</dbReference>
<dbReference type="AlphaFoldDB" id="A0A261RW54"/>
<feature type="binding site" evidence="10">
    <location>
        <position position="132"/>
    </location>
    <ligand>
        <name>Mn(2+)</name>
        <dbReference type="ChEBI" id="CHEBI:29035"/>
        <label>1</label>
    </ligand>
</feature>
<dbReference type="GO" id="GO:0005737">
    <property type="term" value="C:cytoplasm"/>
    <property type="evidence" value="ECO:0007669"/>
    <property type="project" value="TreeGrafter"/>
</dbReference>
<evidence type="ECO:0000256" key="8">
    <source>
        <dbReference type="ARBA" id="ARBA00047391"/>
    </source>
</evidence>
<dbReference type="RefSeq" id="WP_094828746.1">
    <property type="nucleotide sequence ID" value="NZ_NEVL01000006.1"/>
</dbReference>
<feature type="binding site" evidence="10">
    <location>
        <position position="231"/>
    </location>
    <ligand>
        <name>Mn(2+)</name>
        <dbReference type="ChEBI" id="CHEBI:29035"/>
        <label>1</label>
    </ligand>
</feature>
<dbReference type="PRINTS" id="PR00116">
    <property type="entry name" value="ARGINASE"/>
</dbReference>
<dbReference type="FunFam" id="3.40.800.10:FF:000012">
    <property type="entry name" value="Arginase"/>
    <property type="match status" value="1"/>
</dbReference>
<evidence type="ECO:0000256" key="12">
    <source>
        <dbReference type="RuleBase" id="RU003684"/>
    </source>
</evidence>
<dbReference type="GO" id="GO:0000050">
    <property type="term" value="P:urea cycle"/>
    <property type="evidence" value="ECO:0007669"/>
    <property type="project" value="UniProtKB-UniPathway"/>
</dbReference>
<dbReference type="InterPro" id="IPR023696">
    <property type="entry name" value="Ureohydrolase_dom_sf"/>
</dbReference>
<feature type="binding site" evidence="10">
    <location>
        <position position="130"/>
    </location>
    <ligand>
        <name>Mn(2+)</name>
        <dbReference type="ChEBI" id="CHEBI:29035"/>
        <label>1</label>
    </ligand>
</feature>